<feature type="domain" description="General secretion pathway GspH" evidence="8">
    <location>
        <begin position="45"/>
        <end position="142"/>
    </location>
</feature>
<dbReference type="Pfam" id="PF12019">
    <property type="entry name" value="GspH"/>
    <property type="match status" value="1"/>
</dbReference>
<keyword evidence="7" id="KW-0472">Membrane</keyword>
<evidence type="ECO:0000259" key="8">
    <source>
        <dbReference type="Pfam" id="PF12019"/>
    </source>
</evidence>
<dbReference type="NCBIfam" id="TIGR02532">
    <property type="entry name" value="IV_pilin_GFxxxE"/>
    <property type="match status" value="1"/>
</dbReference>
<keyword evidence="6" id="KW-1133">Transmembrane helix</keyword>
<name>A0ABU5RUL2_9CYAN</name>
<dbReference type="Proteomes" id="UP001304461">
    <property type="component" value="Unassembled WGS sequence"/>
</dbReference>
<keyword evidence="10" id="KW-1185">Reference proteome</keyword>
<proteinExistence type="predicted"/>
<evidence type="ECO:0000313" key="10">
    <source>
        <dbReference type="Proteomes" id="UP001304461"/>
    </source>
</evidence>
<keyword evidence="4" id="KW-0997">Cell inner membrane</keyword>
<evidence type="ECO:0000313" key="9">
    <source>
        <dbReference type="EMBL" id="MEA5391449.1"/>
    </source>
</evidence>
<accession>A0ABU5RUL2</accession>
<dbReference type="RefSeq" id="WP_323305483.1">
    <property type="nucleotide sequence ID" value="NZ_JAYGHX010000005.1"/>
</dbReference>
<keyword evidence="3" id="KW-0488">Methylation</keyword>
<dbReference type="InterPro" id="IPR012902">
    <property type="entry name" value="N_methyl_site"/>
</dbReference>
<dbReference type="EMBL" id="JAYGHX010000005">
    <property type="protein sequence ID" value="MEA5391449.1"/>
    <property type="molecule type" value="Genomic_DNA"/>
</dbReference>
<evidence type="ECO:0000256" key="7">
    <source>
        <dbReference type="ARBA" id="ARBA00023136"/>
    </source>
</evidence>
<keyword evidence="2" id="KW-1003">Cell membrane</keyword>
<reference evidence="9 10" key="1">
    <citation type="submission" date="2023-12" db="EMBL/GenBank/DDBJ databases">
        <title>Baltic Sea Cyanobacteria.</title>
        <authorList>
            <person name="Delbaje E."/>
            <person name="Fewer D.P."/>
            <person name="Shishido T.K."/>
        </authorList>
    </citation>
    <scope>NUCLEOTIDE SEQUENCE [LARGE SCALE GENOMIC DNA]</scope>
    <source>
        <strain evidence="9 10">UHCC 0139</strain>
    </source>
</reference>
<sequence length="164" mass="16555">MAHPEPGGFTLPETLLALVLVGLLAQLGLSSASRDLAAARLEGASRRVMVGLERGRDAAVRSGSPCALSLEATGWREPQAGSLPACEGAALELGEGTGALAVNVSHNLPAAVRFTSNGLIIDGGTVLLSTEGTELVRCVVVALPLGVTRLGRQGPGGCLPDPQS</sequence>
<evidence type="ECO:0000256" key="6">
    <source>
        <dbReference type="ARBA" id="ARBA00022989"/>
    </source>
</evidence>
<evidence type="ECO:0000256" key="5">
    <source>
        <dbReference type="ARBA" id="ARBA00022692"/>
    </source>
</evidence>
<keyword evidence="5" id="KW-0812">Transmembrane</keyword>
<comment type="caution">
    <text evidence="9">The sequence shown here is derived from an EMBL/GenBank/DDBJ whole genome shotgun (WGS) entry which is preliminary data.</text>
</comment>
<protein>
    <submittedName>
        <fullName evidence="9">GspH/FimT family protein</fullName>
    </submittedName>
</protein>
<evidence type="ECO:0000256" key="3">
    <source>
        <dbReference type="ARBA" id="ARBA00022481"/>
    </source>
</evidence>
<dbReference type="SUPFAM" id="SSF54523">
    <property type="entry name" value="Pili subunits"/>
    <property type="match status" value="1"/>
</dbReference>
<evidence type="ECO:0000256" key="1">
    <source>
        <dbReference type="ARBA" id="ARBA00004377"/>
    </source>
</evidence>
<evidence type="ECO:0000256" key="4">
    <source>
        <dbReference type="ARBA" id="ARBA00022519"/>
    </source>
</evidence>
<dbReference type="InterPro" id="IPR022346">
    <property type="entry name" value="T2SS_GspH"/>
</dbReference>
<dbReference type="InterPro" id="IPR045584">
    <property type="entry name" value="Pilin-like"/>
</dbReference>
<gene>
    <name evidence="9" type="ORF">VB738_09275</name>
</gene>
<evidence type="ECO:0000256" key="2">
    <source>
        <dbReference type="ARBA" id="ARBA00022475"/>
    </source>
</evidence>
<comment type="subcellular location">
    <subcellularLocation>
        <location evidence="1">Cell inner membrane</location>
        <topology evidence="1">Single-pass membrane protein</topology>
    </subcellularLocation>
</comment>
<organism evidence="9 10">
    <name type="scientific">Cyanobium gracile UHCC 0139</name>
    <dbReference type="NCBI Taxonomy" id="3110308"/>
    <lineage>
        <taxon>Bacteria</taxon>
        <taxon>Bacillati</taxon>
        <taxon>Cyanobacteriota</taxon>
        <taxon>Cyanophyceae</taxon>
        <taxon>Synechococcales</taxon>
        <taxon>Prochlorococcaceae</taxon>
        <taxon>Cyanobium</taxon>
    </lineage>
</organism>